<sequence>MIFEDRDAAGRALADDIAQRIPRDGQDRPLVLAMPRGGVPVAVPVAERIGADLDIILVRKIGAPGRPEFGVGAIAEDGPPVFDRSVLKHLGVTEDDLADTVAAERAELARRSRRYRGDRPAPQVTGRTVVLIDDGLATGVTARAALRWLHSRQPRRLILAVPVCSPEARDLLTADADDVVCLYAPEFFRAVGQWYTDFDQLTDTDVDRVLRRVHRATAG</sequence>
<proteinExistence type="predicted"/>
<dbReference type="GO" id="GO:0016757">
    <property type="term" value="F:glycosyltransferase activity"/>
    <property type="evidence" value="ECO:0007669"/>
    <property type="project" value="UniProtKB-KW"/>
</dbReference>
<gene>
    <name evidence="2" type="ORF">QLQ12_42475</name>
</gene>
<keyword evidence="3" id="KW-1185">Reference proteome</keyword>
<protein>
    <submittedName>
        <fullName evidence="2">Phosphoribosyltransferase family protein</fullName>
    </submittedName>
</protein>
<keyword evidence="2" id="KW-0808">Transferase</keyword>
<dbReference type="Gene3D" id="3.30.1310.20">
    <property type="entry name" value="PRTase-like"/>
    <property type="match status" value="1"/>
</dbReference>
<dbReference type="InterPro" id="IPR029057">
    <property type="entry name" value="PRTase-like"/>
</dbReference>
<dbReference type="EMBL" id="JASCTH010000042">
    <property type="protein sequence ID" value="MDI6105269.1"/>
    <property type="molecule type" value="Genomic_DNA"/>
</dbReference>
<dbReference type="CDD" id="cd06223">
    <property type="entry name" value="PRTases_typeI"/>
    <property type="match status" value="1"/>
</dbReference>
<comment type="caution">
    <text evidence="2">The sequence shown here is derived from an EMBL/GenBank/DDBJ whole genome shotgun (WGS) entry which is preliminary data.</text>
</comment>
<dbReference type="SUPFAM" id="SSF53271">
    <property type="entry name" value="PRTase-like"/>
    <property type="match status" value="1"/>
</dbReference>
<organism evidence="2 3">
    <name type="scientific">Actinoplanes sandaracinus</name>
    <dbReference type="NCBI Taxonomy" id="3045177"/>
    <lineage>
        <taxon>Bacteria</taxon>
        <taxon>Bacillati</taxon>
        <taxon>Actinomycetota</taxon>
        <taxon>Actinomycetes</taxon>
        <taxon>Micromonosporales</taxon>
        <taxon>Micromonosporaceae</taxon>
        <taxon>Actinoplanes</taxon>
    </lineage>
</organism>
<dbReference type="Pfam" id="PF00156">
    <property type="entry name" value="Pribosyltran"/>
    <property type="match status" value="1"/>
</dbReference>
<dbReference type="RefSeq" id="WP_282766736.1">
    <property type="nucleotide sequence ID" value="NZ_JASCTH010000042.1"/>
</dbReference>
<evidence type="ECO:0000313" key="3">
    <source>
        <dbReference type="Proteomes" id="UP001241758"/>
    </source>
</evidence>
<keyword evidence="2" id="KW-0328">Glycosyltransferase</keyword>
<name>A0ABT6WZV1_9ACTN</name>
<feature type="domain" description="Phosphoribosyltransferase" evidence="1">
    <location>
        <begin position="13"/>
        <end position="183"/>
    </location>
</feature>
<dbReference type="Proteomes" id="UP001241758">
    <property type="component" value="Unassembled WGS sequence"/>
</dbReference>
<dbReference type="InterPro" id="IPR000836">
    <property type="entry name" value="PRTase_dom"/>
</dbReference>
<evidence type="ECO:0000313" key="2">
    <source>
        <dbReference type="EMBL" id="MDI6105269.1"/>
    </source>
</evidence>
<accession>A0ABT6WZV1</accession>
<dbReference type="Gene3D" id="3.40.50.2020">
    <property type="match status" value="1"/>
</dbReference>
<evidence type="ECO:0000259" key="1">
    <source>
        <dbReference type="Pfam" id="PF00156"/>
    </source>
</evidence>
<reference evidence="2 3" key="1">
    <citation type="submission" date="2023-05" db="EMBL/GenBank/DDBJ databases">
        <title>Actinoplanes sp. NEAU-A12 genome sequencing.</title>
        <authorList>
            <person name="Wang Z.-S."/>
        </authorList>
    </citation>
    <scope>NUCLEOTIDE SEQUENCE [LARGE SCALE GENOMIC DNA]</scope>
    <source>
        <strain evidence="2 3">NEAU-A12</strain>
    </source>
</reference>